<dbReference type="CDD" id="cd11642">
    <property type="entry name" value="SUMT"/>
    <property type="match status" value="1"/>
</dbReference>
<keyword evidence="9" id="KW-1185">Reference proteome</keyword>
<dbReference type="NCBIfam" id="NF004790">
    <property type="entry name" value="PRK06136.1"/>
    <property type="match status" value="1"/>
</dbReference>
<keyword evidence="4" id="KW-0949">S-adenosyl-L-methionine</keyword>
<evidence type="ECO:0000256" key="1">
    <source>
        <dbReference type="ARBA" id="ARBA00012162"/>
    </source>
</evidence>
<dbReference type="InterPro" id="IPR050161">
    <property type="entry name" value="Siro_Cobalamin_biosynth"/>
</dbReference>
<dbReference type="GO" id="GO:0032259">
    <property type="term" value="P:methylation"/>
    <property type="evidence" value="ECO:0007669"/>
    <property type="project" value="UniProtKB-KW"/>
</dbReference>
<dbReference type="NCBIfam" id="TIGR01469">
    <property type="entry name" value="cobA_cysG_Cterm"/>
    <property type="match status" value="1"/>
</dbReference>
<dbReference type="Pfam" id="PF00590">
    <property type="entry name" value="TP_methylase"/>
    <property type="match status" value="1"/>
</dbReference>
<dbReference type="InterPro" id="IPR006366">
    <property type="entry name" value="CobA/CysG_C"/>
</dbReference>
<proteinExistence type="predicted"/>
<feature type="domain" description="Tetrapyrrole methylase" evidence="7">
    <location>
        <begin position="4"/>
        <end position="212"/>
    </location>
</feature>
<accession>A0ABT8L543</accession>
<dbReference type="InterPro" id="IPR014777">
    <property type="entry name" value="4pyrrole_Mease_sub1"/>
</dbReference>
<reference evidence="8" key="1">
    <citation type="submission" date="2023-06" db="EMBL/GenBank/DDBJ databases">
        <title>Genomic of Agaribacillus aureum.</title>
        <authorList>
            <person name="Wang G."/>
        </authorList>
    </citation>
    <scope>NUCLEOTIDE SEQUENCE</scope>
    <source>
        <strain evidence="8">BMA12</strain>
    </source>
</reference>
<dbReference type="EC" id="2.1.1.107" evidence="1"/>
<keyword evidence="5" id="KW-0627">Porphyrin biosynthesis</keyword>
<evidence type="ECO:0000259" key="7">
    <source>
        <dbReference type="Pfam" id="PF00590"/>
    </source>
</evidence>
<dbReference type="EMBL" id="JAUJEB010000001">
    <property type="protein sequence ID" value="MDN5212849.1"/>
    <property type="molecule type" value="Genomic_DNA"/>
</dbReference>
<evidence type="ECO:0000256" key="4">
    <source>
        <dbReference type="ARBA" id="ARBA00022691"/>
    </source>
</evidence>
<gene>
    <name evidence="8" type="primary">cobA</name>
    <name evidence="8" type="ORF">QQ020_12360</name>
</gene>
<evidence type="ECO:0000256" key="6">
    <source>
        <dbReference type="ARBA" id="ARBA00025705"/>
    </source>
</evidence>
<dbReference type="InterPro" id="IPR035996">
    <property type="entry name" value="4pyrrol_Methylase_sf"/>
</dbReference>
<dbReference type="PANTHER" id="PTHR45790">
    <property type="entry name" value="SIROHEME SYNTHASE-RELATED"/>
    <property type="match status" value="1"/>
</dbReference>
<sequence length="255" mass="27583">MKGKLTLVGAGPGDPELISIKGMKAIKNADVILYDALAHPDLLEYARPGAEKIYVGKRAGKHAFNQEEINELIVAYALRGNHVVRLKGGDPFVFAHGKEELEYAETFGIECTSVLGISSVNLPGLYGIPLTRRDVNESFWVVTATTKNGTLSKDVFLAAQSNATAVFLMGLNKLEQITAVYKKLGRGNLPAALISKGSLEDGNVIFGTAATLLAKQRLHRLPTPALVVVGEAVGTHEYFYEKVKALEPFNNNAKY</sequence>
<comment type="pathway">
    <text evidence="6">Porphyrin-containing compound metabolism; siroheme biosynthesis; precorrin-2 from uroporphyrinogen III: step 1/1.</text>
</comment>
<comment type="caution">
    <text evidence="8">The sequence shown here is derived from an EMBL/GenBank/DDBJ whole genome shotgun (WGS) entry which is preliminary data.</text>
</comment>
<keyword evidence="3 8" id="KW-0808">Transferase</keyword>
<dbReference type="InterPro" id="IPR000878">
    <property type="entry name" value="4pyrrol_Mease"/>
</dbReference>
<evidence type="ECO:0000313" key="8">
    <source>
        <dbReference type="EMBL" id="MDN5212849.1"/>
    </source>
</evidence>
<dbReference type="InterPro" id="IPR014776">
    <property type="entry name" value="4pyrrole_Mease_sub2"/>
</dbReference>
<dbReference type="RefSeq" id="WP_346758166.1">
    <property type="nucleotide sequence ID" value="NZ_JAUJEB010000001.1"/>
</dbReference>
<dbReference type="Gene3D" id="3.30.950.10">
    <property type="entry name" value="Methyltransferase, Cobalt-precorrin-4 Transmethylase, Domain 2"/>
    <property type="match status" value="1"/>
</dbReference>
<dbReference type="Gene3D" id="3.40.1010.10">
    <property type="entry name" value="Cobalt-precorrin-4 Transmethylase, Domain 1"/>
    <property type="match status" value="1"/>
</dbReference>
<name>A0ABT8L543_9BACT</name>
<evidence type="ECO:0000256" key="2">
    <source>
        <dbReference type="ARBA" id="ARBA00022603"/>
    </source>
</evidence>
<protein>
    <recommendedName>
        <fullName evidence="1">uroporphyrinogen-III C-methyltransferase</fullName>
        <ecNumber evidence="1">2.1.1.107</ecNumber>
    </recommendedName>
</protein>
<dbReference type="SUPFAM" id="SSF53790">
    <property type="entry name" value="Tetrapyrrole methylase"/>
    <property type="match status" value="1"/>
</dbReference>
<organism evidence="8 9">
    <name type="scientific">Agaribacillus aureus</name>
    <dbReference type="NCBI Taxonomy" id="3051825"/>
    <lineage>
        <taxon>Bacteria</taxon>
        <taxon>Pseudomonadati</taxon>
        <taxon>Bacteroidota</taxon>
        <taxon>Cytophagia</taxon>
        <taxon>Cytophagales</taxon>
        <taxon>Splendidivirgaceae</taxon>
        <taxon>Agaribacillus</taxon>
    </lineage>
</organism>
<dbReference type="PANTHER" id="PTHR45790:SF3">
    <property type="entry name" value="S-ADENOSYL-L-METHIONINE-DEPENDENT UROPORPHYRINOGEN III METHYLTRANSFERASE, CHLOROPLASTIC"/>
    <property type="match status" value="1"/>
</dbReference>
<dbReference type="Proteomes" id="UP001172083">
    <property type="component" value="Unassembled WGS sequence"/>
</dbReference>
<keyword evidence="2 8" id="KW-0489">Methyltransferase</keyword>
<evidence type="ECO:0000256" key="5">
    <source>
        <dbReference type="ARBA" id="ARBA00023244"/>
    </source>
</evidence>
<evidence type="ECO:0000256" key="3">
    <source>
        <dbReference type="ARBA" id="ARBA00022679"/>
    </source>
</evidence>
<evidence type="ECO:0000313" key="9">
    <source>
        <dbReference type="Proteomes" id="UP001172083"/>
    </source>
</evidence>
<dbReference type="GO" id="GO:0004851">
    <property type="term" value="F:uroporphyrin-III C-methyltransferase activity"/>
    <property type="evidence" value="ECO:0007669"/>
    <property type="project" value="UniProtKB-EC"/>
</dbReference>